<evidence type="ECO:0000313" key="1">
    <source>
        <dbReference type="EMBL" id="MED7827873.1"/>
    </source>
</evidence>
<gene>
    <name evidence="1" type="ORF">VXC91_39815</name>
</gene>
<proteinExistence type="predicted"/>
<evidence type="ECO:0000313" key="2">
    <source>
        <dbReference type="Proteomes" id="UP001333996"/>
    </source>
</evidence>
<reference evidence="1" key="1">
    <citation type="submission" date="2024-01" db="EMBL/GenBank/DDBJ databases">
        <title>First draft genome sequence data of TA4-1, the type strain of Gram-positive actinobacterium Streptomyces chiangmaiensis.</title>
        <authorList>
            <person name="Yasawong M."/>
            <person name="Nantapong N."/>
        </authorList>
    </citation>
    <scope>NUCLEOTIDE SEQUENCE</scope>
    <source>
        <strain evidence="1">TA4-1</strain>
    </source>
</reference>
<accession>A0ABU7FVQ0</accession>
<name>A0ABU7FVQ0_9ACTN</name>
<organism evidence="1 2">
    <name type="scientific">Streptomyces chiangmaiensis</name>
    <dbReference type="NCBI Taxonomy" id="766497"/>
    <lineage>
        <taxon>Bacteria</taxon>
        <taxon>Bacillati</taxon>
        <taxon>Actinomycetota</taxon>
        <taxon>Actinomycetes</taxon>
        <taxon>Kitasatosporales</taxon>
        <taxon>Streptomycetaceae</taxon>
        <taxon>Streptomyces</taxon>
    </lineage>
</organism>
<dbReference type="EMBL" id="JAYWVC010000280">
    <property type="protein sequence ID" value="MED7827873.1"/>
    <property type="molecule type" value="Genomic_DNA"/>
</dbReference>
<dbReference type="Proteomes" id="UP001333996">
    <property type="component" value="Unassembled WGS sequence"/>
</dbReference>
<dbReference type="RefSeq" id="WP_329512239.1">
    <property type="nucleotide sequence ID" value="NZ_BAAAYZ010000152.1"/>
</dbReference>
<sequence length="208" mass="21097">MTAPHDASGVHLVIGVDAGTATLREADHLIHDLVERLGLPSGTIACTHLIRTAERRGTAISLALPDAAAADAALHLLPAAAEQTDLGAVLAERAHGPAVAIRAAALAAAEHADRQGGRAVVYAGAERLTGTVTVADVLALTAIDRITVVGAPLGDGDGPDPATPVLTRDHVRPEWRDGRLTLALVPAVGGALAPFEVPNPTPCCADHA</sequence>
<protein>
    <submittedName>
        <fullName evidence="1">Uncharacterized protein</fullName>
    </submittedName>
</protein>
<comment type="caution">
    <text evidence="1">The sequence shown here is derived from an EMBL/GenBank/DDBJ whole genome shotgun (WGS) entry which is preliminary data.</text>
</comment>
<keyword evidence="2" id="KW-1185">Reference proteome</keyword>